<comment type="caution">
    <text evidence="1">The sequence shown here is derived from an EMBL/GenBank/DDBJ whole genome shotgun (WGS) entry which is preliminary data.</text>
</comment>
<dbReference type="EMBL" id="CAVLGL010000159">
    <property type="protein sequence ID" value="CAK1603946.1"/>
    <property type="molecule type" value="Genomic_DNA"/>
</dbReference>
<protein>
    <recommendedName>
        <fullName evidence="3">USP domain-containing protein</fullName>
    </recommendedName>
</protein>
<dbReference type="InterPro" id="IPR038765">
    <property type="entry name" value="Papain-like_cys_pep_sf"/>
</dbReference>
<organism evidence="1 2">
    <name type="scientific">Parnassius mnemosyne</name>
    <name type="common">clouded apollo</name>
    <dbReference type="NCBI Taxonomy" id="213953"/>
    <lineage>
        <taxon>Eukaryota</taxon>
        <taxon>Metazoa</taxon>
        <taxon>Ecdysozoa</taxon>
        <taxon>Arthropoda</taxon>
        <taxon>Hexapoda</taxon>
        <taxon>Insecta</taxon>
        <taxon>Pterygota</taxon>
        <taxon>Neoptera</taxon>
        <taxon>Endopterygota</taxon>
        <taxon>Lepidoptera</taxon>
        <taxon>Glossata</taxon>
        <taxon>Ditrysia</taxon>
        <taxon>Papilionoidea</taxon>
        <taxon>Papilionidae</taxon>
        <taxon>Parnassiinae</taxon>
        <taxon>Parnassini</taxon>
        <taxon>Parnassius</taxon>
        <taxon>Driopa</taxon>
    </lineage>
</organism>
<keyword evidence="2" id="KW-1185">Reference proteome</keyword>
<evidence type="ECO:0000313" key="1">
    <source>
        <dbReference type="EMBL" id="CAK1603946.1"/>
    </source>
</evidence>
<name>A0AAV1MCK0_9NEOP</name>
<sequence length="162" mass="18717">MSQYQNMKIIKTCLNCKNDDSNPIESSEITTVLPDLHVVWDKNYKNLAASLTEKFQIKYLCKKCKNQRDTNYIMGPYLLIEVDTAYQDSTYAKSIGKNTSEVFTKVEDIPENIVINDINFILCGVIRFTPPPSIGGLGHYTAYCRKNNGEWDYRDDQRLRKN</sequence>
<accession>A0AAV1MCK0</accession>
<dbReference type="Gene3D" id="3.90.70.10">
    <property type="entry name" value="Cysteine proteinases"/>
    <property type="match status" value="1"/>
</dbReference>
<dbReference type="AlphaFoldDB" id="A0AAV1MCK0"/>
<reference evidence="1 2" key="1">
    <citation type="submission" date="2023-11" db="EMBL/GenBank/DDBJ databases">
        <authorList>
            <person name="Hedman E."/>
            <person name="Englund M."/>
            <person name="Stromberg M."/>
            <person name="Nyberg Akerstrom W."/>
            <person name="Nylinder S."/>
            <person name="Jareborg N."/>
            <person name="Kallberg Y."/>
            <person name="Kronander E."/>
        </authorList>
    </citation>
    <scope>NUCLEOTIDE SEQUENCE [LARGE SCALE GENOMIC DNA]</scope>
</reference>
<dbReference type="SUPFAM" id="SSF54001">
    <property type="entry name" value="Cysteine proteinases"/>
    <property type="match status" value="1"/>
</dbReference>
<proteinExistence type="predicted"/>
<gene>
    <name evidence="1" type="ORF">PARMNEM_LOCUS22240</name>
</gene>
<evidence type="ECO:0008006" key="3">
    <source>
        <dbReference type="Google" id="ProtNLM"/>
    </source>
</evidence>
<evidence type="ECO:0000313" key="2">
    <source>
        <dbReference type="Proteomes" id="UP001314205"/>
    </source>
</evidence>
<dbReference type="Proteomes" id="UP001314205">
    <property type="component" value="Unassembled WGS sequence"/>
</dbReference>